<gene>
    <name evidence="1" type="primary">tssF</name>
    <name evidence="1" type="ORF">N0392_02185</name>
</gene>
<protein>
    <submittedName>
        <fullName evidence="1">Type VI secretion system baseplate subunit TssF</fullName>
    </submittedName>
</protein>
<dbReference type="Proteomes" id="UP001076655">
    <property type="component" value="Unassembled WGS sequence"/>
</dbReference>
<dbReference type="NCBIfam" id="TIGR03359">
    <property type="entry name" value="VI_chp_6"/>
    <property type="match status" value="1"/>
</dbReference>
<dbReference type="RefSeq" id="WP_260249305.1">
    <property type="nucleotide sequence ID" value="NZ_JALMEJ010000004.1"/>
</dbReference>
<dbReference type="PANTHER" id="PTHR35370">
    <property type="entry name" value="CYTOPLASMIC PROTEIN-RELATED-RELATED"/>
    <property type="match status" value="1"/>
</dbReference>
<evidence type="ECO:0000313" key="2">
    <source>
        <dbReference type="Proteomes" id="UP001076655"/>
    </source>
</evidence>
<reference evidence="1" key="1">
    <citation type="submission" date="2022-08" db="EMBL/GenBank/DDBJ databases">
        <authorList>
            <person name="Dale J.L."/>
        </authorList>
    </citation>
    <scope>NUCLEOTIDE SEQUENCE</scope>
    <source>
        <strain evidence="1">2022EL-00758</strain>
    </source>
</reference>
<dbReference type="EMBL" id="JAPNMI010000001">
    <property type="protein sequence ID" value="MCY0788498.1"/>
    <property type="molecule type" value="Genomic_DNA"/>
</dbReference>
<dbReference type="InterPro" id="IPR010272">
    <property type="entry name" value="T6SS_TssF"/>
</dbReference>
<dbReference type="Pfam" id="PF05947">
    <property type="entry name" value="T6SS_TssF"/>
    <property type="match status" value="1"/>
</dbReference>
<comment type="caution">
    <text evidence="1">The sequence shown here is derived from an EMBL/GenBank/DDBJ whole genome shotgun (WGS) entry which is preliminary data.</text>
</comment>
<name>A0A9Q4CNL0_MORMO</name>
<sequence>MPRNSRFSDELEYLQLLEDTVARHKPHLVNFLAEKSTDPDVLRLLEGFAYLSASLRSQIERQFPELTNSLVTMLWPSYARPFPSMTVMQFTPSPSLRLPVSVPEGTLFESQQITLDESDAEDDVLHQMTCHFTQSRDLRVMPFTVASVTAGPQSVTISFALSQPARLSDAGLTALQFYLGGDDYTAHELYFLLNHAVSGATLATDKHTYQPENFAVSPAGFSREDALLPYPRNSYEGHRLLQEYFSFPRAFLFLNIEGLDDIPAVMSGDHFSLTIHFSRPLPPAADINDDSIRINCVPAANLFPMESEAVELNGRQSEYPLSPGFAHPSGYDIFSVTRVDGLRRCGNQPAKMTHYTQFESFHHQDPVNKGDEEQYYRLRTLPSPDDSGFRHRISFVRSNEPALTGCDETVSVSLLCTNRDVAGYLRTGSVTRCTEQLPDISAVRNIMKPTQTLRPLLDHSLHWSVLTNLSLNYQSLLSLEALRELLQLYDLTSVFHQQTARQAQKCLDALVSMTTQPVEYLYRGLPVRGLKSTLSVYQSAFSSEGGLYLFCSVIAHFFGLYTSVNTFHELEVINMDNREVYLWPAKINRTVLR</sequence>
<evidence type="ECO:0000313" key="1">
    <source>
        <dbReference type="EMBL" id="MCY0788498.1"/>
    </source>
</evidence>
<proteinExistence type="predicted"/>
<organism evidence="1 2">
    <name type="scientific">Morganella morganii</name>
    <name type="common">Proteus morganii</name>
    <dbReference type="NCBI Taxonomy" id="582"/>
    <lineage>
        <taxon>Bacteria</taxon>
        <taxon>Pseudomonadati</taxon>
        <taxon>Pseudomonadota</taxon>
        <taxon>Gammaproteobacteria</taxon>
        <taxon>Enterobacterales</taxon>
        <taxon>Morganellaceae</taxon>
        <taxon>Morganella</taxon>
    </lineage>
</organism>
<dbReference type="PIRSF" id="PIRSF028304">
    <property type="entry name" value="UCP028304"/>
    <property type="match status" value="1"/>
</dbReference>
<dbReference type="PANTHER" id="PTHR35370:SF1">
    <property type="entry name" value="TYPE VI SECRETION SYSTEM COMPONENT TSSF1"/>
    <property type="match status" value="1"/>
</dbReference>
<dbReference type="AlphaFoldDB" id="A0A9Q4CNL0"/>
<accession>A0A9Q4CNL0</accession>